<gene>
    <name evidence="2" type="ORF">SAMN02745823_00796</name>
</gene>
<feature type="transmembrane region" description="Helical" evidence="1">
    <location>
        <begin position="121"/>
        <end position="144"/>
    </location>
</feature>
<dbReference type="InterPro" id="IPR021359">
    <property type="entry name" value="DUF2812"/>
</dbReference>
<dbReference type="Proteomes" id="UP000183995">
    <property type="component" value="Unassembled WGS sequence"/>
</dbReference>
<dbReference type="RefSeq" id="WP_073076366.1">
    <property type="nucleotide sequence ID" value="NZ_FQXV01000002.1"/>
</dbReference>
<reference evidence="2 3" key="1">
    <citation type="submission" date="2016-11" db="EMBL/GenBank/DDBJ databases">
        <authorList>
            <person name="Jaros S."/>
            <person name="Januszkiewicz K."/>
            <person name="Wedrychowicz H."/>
        </authorList>
    </citation>
    <scope>NUCLEOTIDE SEQUENCE [LARGE SCALE GENOMIC DNA]</scope>
    <source>
        <strain evidence="2 3">DSM 10068</strain>
    </source>
</reference>
<organism evidence="2 3">
    <name type="scientific">Sporobacter termitidis DSM 10068</name>
    <dbReference type="NCBI Taxonomy" id="1123282"/>
    <lineage>
        <taxon>Bacteria</taxon>
        <taxon>Bacillati</taxon>
        <taxon>Bacillota</taxon>
        <taxon>Clostridia</taxon>
        <taxon>Eubacteriales</taxon>
        <taxon>Oscillospiraceae</taxon>
        <taxon>Sporobacter</taxon>
    </lineage>
</organism>
<accession>A0A1M5VF02</accession>
<keyword evidence="1" id="KW-0812">Transmembrane</keyword>
<dbReference type="AlphaFoldDB" id="A0A1M5VF02"/>
<keyword evidence="1" id="KW-1133">Transmembrane helix</keyword>
<protein>
    <recommendedName>
        <fullName evidence="4">DUF2812 domain-containing protein</fullName>
    </recommendedName>
</protein>
<dbReference type="EMBL" id="FQXV01000002">
    <property type="protein sequence ID" value="SHH73810.1"/>
    <property type="molecule type" value="Genomic_DNA"/>
</dbReference>
<evidence type="ECO:0000313" key="3">
    <source>
        <dbReference type="Proteomes" id="UP000183995"/>
    </source>
</evidence>
<dbReference type="OrthoDB" id="8230517at2"/>
<dbReference type="Pfam" id="PF11193">
    <property type="entry name" value="DUF2812"/>
    <property type="match status" value="1"/>
</dbReference>
<evidence type="ECO:0008006" key="4">
    <source>
        <dbReference type="Google" id="ProtNLM"/>
    </source>
</evidence>
<evidence type="ECO:0000313" key="2">
    <source>
        <dbReference type="EMBL" id="SHH73810.1"/>
    </source>
</evidence>
<evidence type="ECO:0000256" key="1">
    <source>
        <dbReference type="SAM" id="Phobius"/>
    </source>
</evidence>
<proteinExistence type="predicted"/>
<sequence>MDKDKTCSRYAPVNKYDIPGMESWLEDMAARGLFLKGFTLGFGDFKKGAPKQVRYRLELAGKEKDGPDAEIYQLYRDSGWRYITTFQKRFHIFMAEDSAARELHTDPVVQSYTLDKLTRELVVSSAISAVMMAALLAALIYVIISGSFVRNVILNATAANLLALLFWLFVDARSLTWAIQVYRLRKRLRSGLPIAHRKNYRRGAAAQYAEIALWGIAAAALISGWVLQANMGLNHSYRLPELQKEGIPIVALSSIEQGRTTAEGGNQYGSGWKEYSLLVPVQYVISQYGFTETAGQTGGNGMPQVSMTAYYYRPAFAFLAKPLFDALAGEGRGTGAEADRRTLDTPHLDGAVYTKREEAQGGQMQRLVAYQGSQVILVLYQGDADLSGKLDIVAKALNGQ</sequence>
<keyword evidence="3" id="KW-1185">Reference proteome</keyword>
<keyword evidence="1" id="KW-0472">Membrane</keyword>
<dbReference type="STRING" id="1123282.SAMN02745823_00796"/>
<name>A0A1M5VF02_9FIRM</name>
<feature type="transmembrane region" description="Helical" evidence="1">
    <location>
        <begin position="205"/>
        <end position="227"/>
    </location>
</feature>